<gene>
    <name evidence="8" type="ORF">B0F90DRAFT_1087457</name>
</gene>
<dbReference type="SMART" id="SM00324">
    <property type="entry name" value="RhoGAP"/>
    <property type="match status" value="1"/>
</dbReference>
<dbReference type="CDD" id="cd00159">
    <property type="entry name" value="RhoGAP"/>
    <property type="match status" value="1"/>
</dbReference>
<dbReference type="PANTHER" id="PTHR46075:SF2">
    <property type="entry name" value="RHO GTPASE ACTIVATING PROTEIN AT 5A, ISOFORM A"/>
    <property type="match status" value="1"/>
</dbReference>
<accession>A0AAD4M996</accession>
<dbReference type="InterPro" id="IPR008936">
    <property type="entry name" value="Rho_GTPase_activation_prot"/>
</dbReference>
<dbReference type="AlphaFoldDB" id="A0AAD4M996"/>
<comment type="caution">
    <text evidence="8">The sequence shown here is derived from an EMBL/GenBank/DDBJ whole genome shotgun (WGS) entry which is preliminary data.</text>
</comment>
<dbReference type="PROSITE" id="PS00479">
    <property type="entry name" value="ZF_DAG_PE_1"/>
    <property type="match status" value="1"/>
</dbReference>
<dbReference type="EMBL" id="WTXG01000005">
    <property type="protein sequence ID" value="KAI0305649.1"/>
    <property type="molecule type" value="Genomic_DNA"/>
</dbReference>
<proteinExistence type="predicted"/>
<protein>
    <submittedName>
        <fullName evidence="8">Rho GTPase activation protein</fullName>
    </submittedName>
</protein>
<evidence type="ECO:0000256" key="1">
    <source>
        <dbReference type="ARBA" id="ARBA00022468"/>
    </source>
</evidence>
<dbReference type="SUPFAM" id="SSF57889">
    <property type="entry name" value="Cysteine-rich domain"/>
    <property type="match status" value="1"/>
</dbReference>
<feature type="coiled-coil region" evidence="4">
    <location>
        <begin position="243"/>
        <end position="270"/>
    </location>
</feature>
<evidence type="ECO:0000259" key="7">
    <source>
        <dbReference type="PROSITE" id="PS50238"/>
    </source>
</evidence>
<keyword evidence="9" id="KW-1185">Reference proteome</keyword>
<dbReference type="CDD" id="cd20824">
    <property type="entry name" value="C1_SpBZZ1-like"/>
    <property type="match status" value="1"/>
</dbReference>
<dbReference type="Proteomes" id="UP001203297">
    <property type="component" value="Unassembled WGS sequence"/>
</dbReference>
<evidence type="ECO:0000256" key="2">
    <source>
        <dbReference type="ARBA" id="ARBA00022723"/>
    </source>
</evidence>
<dbReference type="GO" id="GO:0007165">
    <property type="term" value="P:signal transduction"/>
    <property type="evidence" value="ECO:0007669"/>
    <property type="project" value="InterPro"/>
</dbReference>
<keyword evidence="1" id="KW-0343">GTPase activation</keyword>
<dbReference type="Gene3D" id="3.30.60.20">
    <property type="match status" value="1"/>
</dbReference>
<dbReference type="PROSITE" id="PS50238">
    <property type="entry name" value="RHOGAP"/>
    <property type="match status" value="1"/>
</dbReference>
<evidence type="ECO:0000256" key="5">
    <source>
        <dbReference type="SAM" id="MobiDB-lite"/>
    </source>
</evidence>
<keyword evidence="3" id="KW-0862">Zinc</keyword>
<dbReference type="InterPro" id="IPR002219">
    <property type="entry name" value="PKC_DAG/PE"/>
</dbReference>
<dbReference type="FunFam" id="1.10.555.10:FF:000043">
    <property type="entry name" value="Rho GTPase activator Rga"/>
    <property type="match status" value="1"/>
</dbReference>
<keyword evidence="4" id="KW-0175">Coiled coil</keyword>
<evidence type="ECO:0000256" key="4">
    <source>
        <dbReference type="SAM" id="Coils"/>
    </source>
</evidence>
<feature type="compositionally biased region" description="Polar residues" evidence="5">
    <location>
        <begin position="325"/>
        <end position="336"/>
    </location>
</feature>
<keyword evidence="2" id="KW-0479">Metal-binding</keyword>
<dbReference type="SMART" id="SM00109">
    <property type="entry name" value="C1"/>
    <property type="match status" value="1"/>
</dbReference>
<name>A0AAD4M996_9AGAM</name>
<dbReference type="PANTHER" id="PTHR46075">
    <property type="entry name" value="CHIMERIN FAMILY MEMBER"/>
    <property type="match status" value="1"/>
</dbReference>
<dbReference type="GO" id="GO:0005096">
    <property type="term" value="F:GTPase activator activity"/>
    <property type="evidence" value="ECO:0007669"/>
    <property type="project" value="UniProtKB-KW"/>
</dbReference>
<dbReference type="PROSITE" id="PS50081">
    <property type="entry name" value="ZF_DAG_PE_2"/>
    <property type="match status" value="1"/>
</dbReference>
<organism evidence="8 9">
    <name type="scientific">Multifurca ochricompacta</name>
    <dbReference type="NCBI Taxonomy" id="376703"/>
    <lineage>
        <taxon>Eukaryota</taxon>
        <taxon>Fungi</taxon>
        <taxon>Dikarya</taxon>
        <taxon>Basidiomycota</taxon>
        <taxon>Agaricomycotina</taxon>
        <taxon>Agaricomycetes</taxon>
        <taxon>Russulales</taxon>
        <taxon>Russulaceae</taxon>
        <taxon>Multifurca</taxon>
    </lineage>
</organism>
<dbReference type="InterPro" id="IPR051854">
    <property type="entry name" value="Rho-type_GAP"/>
</dbReference>
<dbReference type="SUPFAM" id="SSF48350">
    <property type="entry name" value="GTPase activation domain, GAP"/>
    <property type="match status" value="1"/>
</dbReference>
<evidence type="ECO:0000313" key="9">
    <source>
        <dbReference type="Proteomes" id="UP001203297"/>
    </source>
</evidence>
<feature type="region of interest" description="Disordered" evidence="5">
    <location>
        <begin position="1"/>
        <end position="24"/>
    </location>
</feature>
<dbReference type="Gene3D" id="1.10.555.10">
    <property type="entry name" value="Rho GTPase activation protein"/>
    <property type="match status" value="1"/>
</dbReference>
<evidence type="ECO:0000256" key="3">
    <source>
        <dbReference type="ARBA" id="ARBA00022833"/>
    </source>
</evidence>
<feature type="domain" description="Rho-GAP" evidence="7">
    <location>
        <begin position="458"/>
        <end position="653"/>
    </location>
</feature>
<dbReference type="InterPro" id="IPR046349">
    <property type="entry name" value="C1-like_sf"/>
</dbReference>
<feature type="domain" description="Phorbol-ester/DAG-type" evidence="6">
    <location>
        <begin position="391"/>
        <end position="438"/>
    </location>
</feature>
<evidence type="ECO:0000313" key="8">
    <source>
        <dbReference type="EMBL" id="KAI0305649.1"/>
    </source>
</evidence>
<dbReference type="GO" id="GO:0046872">
    <property type="term" value="F:metal ion binding"/>
    <property type="evidence" value="ECO:0007669"/>
    <property type="project" value="UniProtKB-KW"/>
</dbReference>
<dbReference type="Pfam" id="PF00620">
    <property type="entry name" value="RhoGAP"/>
    <property type="match status" value="1"/>
</dbReference>
<feature type="compositionally biased region" description="Basic and acidic residues" evidence="5">
    <location>
        <begin position="310"/>
        <end position="320"/>
    </location>
</feature>
<dbReference type="InterPro" id="IPR000198">
    <property type="entry name" value="RhoGAP_dom"/>
</dbReference>
<dbReference type="Pfam" id="PF00130">
    <property type="entry name" value="C1_1"/>
    <property type="match status" value="1"/>
</dbReference>
<feature type="region of interest" description="Disordered" evidence="5">
    <location>
        <begin position="305"/>
        <end position="356"/>
    </location>
</feature>
<reference evidence="8" key="1">
    <citation type="journal article" date="2022" name="New Phytol.">
        <title>Evolutionary transition to the ectomycorrhizal habit in the genomes of a hyperdiverse lineage of mushroom-forming fungi.</title>
        <authorList>
            <person name="Looney B."/>
            <person name="Miyauchi S."/>
            <person name="Morin E."/>
            <person name="Drula E."/>
            <person name="Courty P.E."/>
            <person name="Kohler A."/>
            <person name="Kuo A."/>
            <person name="LaButti K."/>
            <person name="Pangilinan J."/>
            <person name="Lipzen A."/>
            <person name="Riley R."/>
            <person name="Andreopoulos W."/>
            <person name="He G."/>
            <person name="Johnson J."/>
            <person name="Nolan M."/>
            <person name="Tritt A."/>
            <person name="Barry K.W."/>
            <person name="Grigoriev I.V."/>
            <person name="Nagy L.G."/>
            <person name="Hibbett D."/>
            <person name="Henrissat B."/>
            <person name="Matheny P.B."/>
            <person name="Labbe J."/>
            <person name="Martin F.M."/>
        </authorList>
    </citation>
    <scope>NUCLEOTIDE SEQUENCE</scope>
    <source>
        <strain evidence="8">BPL690</strain>
    </source>
</reference>
<sequence length="660" mass="73943">MRNVSRTPSSRSSSELSHERLASDARAQLDSSAFSHHTDARVSEHGAYITVTAPDGPGAPSAKLDLSYTVTKRLQDALEEGARRGTTQIALDQEFVQAIIMTIEQRSDENARMKGRLDHIKRASQQAMDGLTVAHGEYEAELKARRDAEAEVTRLRVLLSGQAARITALSGEGRKDELHKQLTRQLSDNLSILEQNVSKLKVERDVALVEMEEIASTKSSVAAPDREGTSISRSLTTRLDDLKSQYQDELVSLTDARESLLREIVELKSARDVFLEETTMLNARNEELAQLHAHYMRRIEIGSSEPPIQTHEKQSFERQRPTAVLQPSNTVNSSFGTPADESVDSTRHAKVPKPAAGDATSRVFKWRGNNKDATAAVSNALDGVIEKNWLKHSFQQVSVLRFTKCDHCSDKLWGSQYRCQTCNISVHPRCQQHVQPICSPQNSRRDDGASLQPSMFGRELTEQVRADSRFTDKMVPLIVEKCIAAVDACALDYEGIYRKNGGSGQSKLIQQLFERGDYGSFDLRDTERFNDICSVTSVLKSYFRTLPNPLLTFVLHDEFIFASSVRDPAHKSGKYADLVKQLPTEHYYTLRMLMFHLHRIQDHHEQNLMTARNLGVVFGPTLMRSRNPGAEFSDMAGKALTIEWLVENAPIVFPPLSTSH</sequence>
<evidence type="ECO:0000259" key="6">
    <source>
        <dbReference type="PROSITE" id="PS50081"/>
    </source>
</evidence>